<name>M7SQS5_EUTLA</name>
<dbReference type="HOGENOM" id="CLU_1652145_0_0_1"/>
<evidence type="ECO:0000313" key="2">
    <source>
        <dbReference type="EMBL" id="EMR66557.1"/>
    </source>
</evidence>
<sequence length="160" mass="17499">MGVITGIVFSFLASLPVARMISAALYVLGAVAGAGARVETSALELLRFQTSTIFRMSPPPEVWGTVSDDYPIEVLHLVSAAMLLAIPRFVWWERTERGLLGTVGSILRPWTLASRVAGHVFMLIRVWLIMACFYTIMHQLSKDNTGFLAAAETVSSSKLL</sequence>
<gene>
    <name evidence="2" type="ORF">UCREL1_6445</name>
</gene>
<keyword evidence="1" id="KW-0472">Membrane</keyword>
<keyword evidence="3" id="KW-1185">Reference proteome</keyword>
<reference evidence="3" key="1">
    <citation type="journal article" date="2013" name="Genome Announc.">
        <title>Draft genome sequence of the grapevine dieback fungus Eutypa lata UCR-EL1.</title>
        <authorList>
            <person name="Blanco-Ulate B."/>
            <person name="Rolshausen P.E."/>
            <person name="Cantu D."/>
        </authorList>
    </citation>
    <scope>NUCLEOTIDE SEQUENCE [LARGE SCALE GENOMIC DNA]</scope>
    <source>
        <strain evidence="3">UCR-EL1</strain>
    </source>
</reference>
<organism evidence="2 3">
    <name type="scientific">Eutypa lata (strain UCR-EL1)</name>
    <name type="common">Grapevine dieback disease fungus</name>
    <name type="synonym">Eutypa armeniacae</name>
    <dbReference type="NCBI Taxonomy" id="1287681"/>
    <lineage>
        <taxon>Eukaryota</taxon>
        <taxon>Fungi</taxon>
        <taxon>Dikarya</taxon>
        <taxon>Ascomycota</taxon>
        <taxon>Pezizomycotina</taxon>
        <taxon>Sordariomycetes</taxon>
        <taxon>Xylariomycetidae</taxon>
        <taxon>Xylariales</taxon>
        <taxon>Diatrypaceae</taxon>
        <taxon>Eutypa</taxon>
    </lineage>
</organism>
<keyword evidence="1" id="KW-1133">Transmembrane helix</keyword>
<proteinExistence type="predicted"/>
<evidence type="ECO:0000256" key="1">
    <source>
        <dbReference type="SAM" id="Phobius"/>
    </source>
</evidence>
<keyword evidence="1" id="KW-0812">Transmembrane</keyword>
<feature type="transmembrane region" description="Helical" evidence="1">
    <location>
        <begin position="74"/>
        <end position="91"/>
    </location>
</feature>
<accession>M7SQS5</accession>
<dbReference type="EMBL" id="KB706624">
    <property type="protein sequence ID" value="EMR66557.1"/>
    <property type="molecule type" value="Genomic_DNA"/>
</dbReference>
<dbReference type="AlphaFoldDB" id="M7SQS5"/>
<feature type="transmembrane region" description="Helical" evidence="1">
    <location>
        <begin position="112"/>
        <end position="137"/>
    </location>
</feature>
<evidence type="ECO:0000313" key="3">
    <source>
        <dbReference type="Proteomes" id="UP000012174"/>
    </source>
</evidence>
<protein>
    <submittedName>
        <fullName evidence="2">Uncharacterized protein</fullName>
    </submittedName>
</protein>
<dbReference type="Proteomes" id="UP000012174">
    <property type="component" value="Unassembled WGS sequence"/>
</dbReference>
<dbReference type="KEGG" id="ela:UCREL1_6445"/>